<dbReference type="Proteomes" id="UP000282184">
    <property type="component" value="Unassembled WGS sequence"/>
</dbReference>
<protein>
    <submittedName>
        <fullName evidence="5">ABC transporter ATP-binding protein</fullName>
    </submittedName>
</protein>
<reference evidence="5 6" key="1">
    <citation type="submission" date="2018-12" db="EMBL/GenBank/DDBJ databases">
        <title>Hymenobacter gummosus sp. nov., isolated from a spring.</title>
        <authorList>
            <person name="Nie L."/>
        </authorList>
    </citation>
    <scope>NUCLEOTIDE SEQUENCE [LARGE SCALE GENOMIC DNA]</scope>
    <source>
        <strain evidence="5 6">KCTC 52166</strain>
    </source>
</reference>
<dbReference type="Pfam" id="PF08402">
    <property type="entry name" value="TOBE_2"/>
    <property type="match status" value="1"/>
</dbReference>
<gene>
    <name evidence="5" type="ORF">EJV47_24920</name>
</gene>
<dbReference type="PANTHER" id="PTHR42781">
    <property type="entry name" value="SPERMIDINE/PUTRESCINE IMPORT ATP-BINDING PROTEIN POTA"/>
    <property type="match status" value="1"/>
</dbReference>
<dbReference type="GO" id="GO:0016887">
    <property type="term" value="F:ATP hydrolysis activity"/>
    <property type="evidence" value="ECO:0007669"/>
    <property type="project" value="InterPro"/>
</dbReference>
<dbReference type="InterPro" id="IPR003439">
    <property type="entry name" value="ABC_transporter-like_ATP-bd"/>
</dbReference>
<dbReference type="RefSeq" id="WP_126695938.1">
    <property type="nucleotide sequence ID" value="NZ_RXOF01000020.1"/>
</dbReference>
<dbReference type="GO" id="GO:0043190">
    <property type="term" value="C:ATP-binding cassette (ABC) transporter complex"/>
    <property type="evidence" value="ECO:0007669"/>
    <property type="project" value="InterPro"/>
</dbReference>
<evidence type="ECO:0000259" key="4">
    <source>
        <dbReference type="PROSITE" id="PS50893"/>
    </source>
</evidence>
<name>A0A3S0H138_9BACT</name>
<dbReference type="AlphaFoldDB" id="A0A3S0H138"/>
<dbReference type="Pfam" id="PF00005">
    <property type="entry name" value="ABC_tran"/>
    <property type="match status" value="1"/>
</dbReference>
<dbReference type="GO" id="GO:0022857">
    <property type="term" value="F:transmembrane transporter activity"/>
    <property type="evidence" value="ECO:0007669"/>
    <property type="project" value="InterPro"/>
</dbReference>
<evidence type="ECO:0000256" key="2">
    <source>
        <dbReference type="ARBA" id="ARBA00022741"/>
    </source>
</evidence>
<comment type="caution">
    <text evidence="5">The sequence shown here is derived from an EMBL/GenBank/DDBJ whole genome shotgun (WGS) entry which is preliminary data.</text>
</comment>
<dbReference type="SMART" id="SM00382">
    <property type="entry name" value="AAA"/>
    <property type="match status" value="1"/>
</dbReference>
<dbReference type="InterPro" id="IPR003593">
    <property type="entry name" value="AAA+_ATPase"/>
</dbReference>
<proteinExistence type="predicted"/>
<dbReference type="InterPro" id="IPR013611">
    <property type="entry name" value="Transp-assoc_OB_typ2"/>
</dbReference>
<evidence type="ECO:0000256" key="1">
    <source>
        <dbReference type="ARBA" id="ARBA00022448"/>
    </source>
</evidence>
<keyword evidence="3 5" id="KW-0067">ATP-binding</keyword>
<dbReference type="InterPro" id="IPR050093">
    <property type="entry name" value="ABC_SmlMolc_Importer"/>
</dbReference>
<dbReference type="InterPro" id="IPR008995">
    <property type="entry name" value="Mo/tungstate-bd_C_term_dom"/>
</dbReference>
<dbReference type="SUPFAM" id="SSF50331">
    <property type="entry name" value="MOP-like"/>
    <property type="match status" value="1"/>
</dbReference>
<organism evidence="5 6">
    <name type="scientific">Hymenobacter gummosus</name>
    <dbReference type="NCBI Taxonomy" id="1776032"/>
    <lineage>
        <taxon>Bacteria</taxon>
        <taxon>Pseudomonadati</taxon>
        <taxon>Bacteroidota</taxon>
        <taxon>Cytophagia</taxon>
        <taxon>Cytophagales</taxon>
        <taxon>Hymenobacteraceae</taxon>
        <taxon>Hymenobacter</taxon>
    </lineage>
</organism>
<dbReference type="PROSITE" id="PS50893">
    <property type="entry name" value="ABC_TRANSPORTER_2"/>
    <property type="match status" value="1"/>
</dbReference>
<evidence type="ECO:0000256" key="3">
    <source>
        <dbReference type="ARBA" id="ARBA00022840"/>
    </source>
</evidence>
<dbReference type="OrthoDB" id="9802264at2"/>
<dbReference type="Gene3D" id="3.40.50.300">
    <property type="entry name" value="P-loop containing nucleotide triphosphate hydrolases"/>
    <property type="match status" value="1"/>
</dbReference>
<evidence type="ECO:0000313" key="5">
    <source>
        <dbReference type="EMBL" id="RTQ45386.1"/>
    </source>
</evidence>
<keyword evidence="2" id="KW-0547">Nucleotide-binding</keyword>
<keyword evidence="6" id="KW-1185">Reference proteome</keyword>
<sequence>MKKQPSAPPAPLLDVRRVSFQEAGIFGLHDVSFTQQPRQKLALAGETGAGKSTLLQIVAGLAAPSTGEVYFEGERVEDPHEQLIPGHPGIAYLSQQFELPKFLRVEQVLRYADKLGADEARELYELCRIDHLLQRKTNQLSGGERQRTALARLLLGAPRLLLLDEPFSNLDSAHKQTLKAVLRDVGEQLDLSCLLVSHDAHDTLSWADEILVLQQGRLVQRGTPEQVYRQPESEYVAALFGDYNLLSGAAARALGPLADVRPGRKKLLIRPENLHLVEAGQGLAGTVAAVTFFGSYSELRVQLAGGAVTVRTTARHLAPGAVVHLHLSAEDAWRI</sequence>
<dbReference type="EMBL" id="RXOF01000020">
    <property type="protein sequence ID" value="RTQ45386.1"/>
    <property type="molecule type" value="Genomic_DNA"/>
</dbReference>
<dbReference type="PANTHER" id="PTHR42781:SF4">
    <property type="entry name" value="SPERMIDINE_PUTRESCINE IMPORT ATP-BINDING PROTEIN POTA"/>
    <property type="match status" value="1"/>
</dbReference>
<feature type="domain" description="ABC transporter" evidence="4">
    <location>
        <begin position="13"/>
        <end position="240"/>
    </location>
</feature>
<dbReference type="SUPFAM" id="SSF52540">
    <property type="entry name" value="P-loop containing nucleoside triphosphate hydrolases"/>
    <property type="match status" value="1"/>
</dbReference>
<accession>A0A3S0H138</accession>
<keyword evidence="1" id="KW-0813">Transport</keyword>
<evidence type="ECO:0000313" key="6">
    <source>
        <dbReference type="Proteomes" id="UP000282184"/>
    </source>
</evidence>
<dbReference type="GO" id="GO:0005524">
    <property type="term" value="F:ATP binding"/>
    <property type="evidence" value="ECO:0007669"/>
    <property type="project" value="UniProtKB-KW"/>
</dbReference>
<dbReference type="InterPro" id="IPR027417">
    <property type="entry name" value="P-loop_NTPase"/>
</dbReference>